<name>A0AAV0NPS4_9ROSI</name>
<organism evidence="2 3">
    <name type="scientific">Linum tenue</name>
    <dbReference type="NCBI Taxonomy" id="586396"/>
    <lineage>
        <taxon>Eukaryota</taxon>
        <taxon>Viridiplantae</taxon>
        <taxon>Streptophyta</taxon>
        <taxon>Embryophyta</taxon>
        <taxon>Tracheophyta</taxon>
        <taxon>Spermatophyta</taxon>
        <taxon>Magnoliopsida</taxon>
        <taxon>eudicotyledons</taxon>
        <taxon>Gunneridae</taxon>
        <taxon>Pentapetalae</taxon>
        <taxon>rosids</taxon>
        <taxon>fabids</taxon>
        <taxon>Malpighiales</taxon>
        <taxon>Linaceae</taxon>
        <taxon>Linum</taxon>
    </lineage>
</organism>
<reference evidence="2" key="1">
    <citation type="submission" date="2022-08" db="EMBL/GenBank/DDBJ databases">
        <authorList>
            <person name="Gutierrez-Valencia J."/>
        </authorList>
    </citation>
    <scope>NUCLEOTIDE SEQUENCE</scope>
</reference>
<dbReference type="Proteomes" id="UP001154282">
    <property type="component" value="Unassembled WGS sequence"/>
</dbReference>
<accession>A0AAV0NPS4</accession>
<evidence type="ECO:0000313" key="3">
    <source>
        <dbReference type="Proteomes" id="UP001154282"/>
    </source>
</evidence>
<gene>
    <name evidence="2" type="ORF">LITE_LOCUS34452</name>
</gene>
<keyword evidence="3" id="KW-1185">Reference proteome</keyword>
<keyword evidence="1" id="KW-0472">Membrane</keyword>
<keyword evidence="1" id="KW-1133">Transmembrane helix</keyword>
<dbReference type="EMBL" id="CAMGYJ010000008">
    <property type="protein sequence ID" value="CAI0460392.1"/>
    <property type="molecule type" value="Genomic_DNA"/>
</dbReference>
<feature type="transmembrane region" description="Helical" evidence="1">
    <location>
        <begin position="20"/>
        <end position="42"/>
    </location>
</feature>
<sequence length="81" mass="9648">MSFNEKREKQTSHFLSLFSFSLPNSFFQILISFLLLFFIFFLQQSTKKNCSLTPQIRRRSKSFFSQAAPSFCSFFSRPQNR</sequence>
<evidence type="ECO:0000313" key="2">
    <source>
        <dbReference type="EMBL" id="CAI0460392.1"/>
    </source>
</evidence>
<proteinExistence type="predicted"/>
<comment type="caution">
    <text evidence="2">The sequence shown here is derived from an EMBL/GenBank/DDBJ whole genome shotgun (WGS) entry which is preliminary data.</text>
</comment>
<evidence type="ECO:0000256" key="1">
    <source>
        <dbReference type="SAM" id="Phobius"/>
    </source>
</evidence>
<evidence type="ECO:0008006" key="4">
    <source>
        <dbReference type="Google" id="ProtNLM"/>
    </source>
</evidence>
<protein>
    <recommendedName>
        <fullName evidence="4">Transmembrane protein</fullName>
    </recommendedName>
</protein>
<dbReference type="AlphaFoldDB" id="A0AAV0NPS4"/>
<keyword evidence="1" id="KW-0812">Transmembrane</keyword>